<accession>A0A0E9M253</accession>
<dbReference type="Proteomes" id="UP000032900">
    <property type="component" value="Unassembled WGS sequence"/>
</dbReference>
<dbReference type="PANTHER" id="PTHR43201:SF8">
    <property type="entry name" value="ACYL-COA SYNTHETASE FAMILY MEMBER 3"/>
    <property type="match status" value="1"/>
</dbReference>
<dbReference type="EMBL" id="BAZW01000048">
    <property type="protein sequence ID" value="GAO31451.1"/>
    <property type="molecule type" value="Genomic_DNA"/>
</dbReference>
<reference evidence="3 4" key="1">
    <citation type="journal article" date="2015" name="Microbes Environ.">
        <title>Distribution and evolution of nitrogen fixation genes in the phylum bacteroidetes.</title>
        <authorList>
            <person name="Inoue J."/>
            <person name="Oshima K."/>
            <person name="Suda W."/>
            <person name="Sakamoto M."/>
            <person name="Iino T."/>
            <person name="Noda S."/>
            <person name="Hongoh Y."/>
            <person name="Hattori M."/>
            <person name="Ohkuma M."/>
        </authorList>
    </citation>
    <scope>NUCLEOTIDE SEQUENCE [LARGE SCALE GENOMIC DNA]</scope>
    <source>
        <strain evidence="3">JCM 15548</strain>
    </source>
</reference>
<dbReference type="Pfam" id="PF00501">
    <property type="entry name" value="AMP-binding"/>
    <property type="match status" value="1"/>
</dbReference>
<dbReference type="GO" id="GO:0006631">
    <property type="term" value="P:fatty acid metabolic process"/>
    <property type="evidence" value="ECO:0007669"/>
    <property type="project" value="TreeGrafter"/>
</dbReference>
<evidence type="ECO:0000313" key="3">
    <source>
        <dbReference type="EMBL" id="GAO31451.1"/>
    </source>
</evidence>
<gene>
    <name evidence="3" type="ORF">JCM15548_13812</name>
</gene>
<dbReference type="InterPro" id="IPR042099">
    <property type="entry name" value="ANL_N_sf"/>
</dbReference>
<sequence length="358" mass="39918">MDFRQYRTLSINRENYSDETIDQLPDFDKDSLRHFLKDWMNEQPEITVQTSGSTGVPKSMQVSKNAMLASARRTLRFFELKPGMTALLCLPTSFIAGKMMVIRALLGQLKLITAPPSGHPLQNLNTDIDLAAFTPMQMLNELNNSSPRLHHLKRVIIGGGKVNAQLDRMLQNQTFAAYETYGMTETLSHIALRRINGSERQSAFVPLENVSIHTDPRGCLALDATGITKGTIVTNDLAEIHSDGTFVILGRSDHIINSGGLKISPEILEEKIRHLITVPFVISAVDHDSLGQQVVLVTQGEPAQSDILLNQIKPLLPPHQFPKHLYTLPHFPKTESGKIKRHALIASLKKKHPLYSCQ</sequence>
<dbReference type="InterPro" id="IPR045851">
    <property type="entry name" value="AMP-bd_C_sf"/>
</dbReference>
<organism evidence="3 4">
    <name type="scientific">Geofilum rubicundum JCM 15548</name>
    <dbReference type="NCBI Taxonomy" id="1236989"/>
    <lineage>
        <taxon>Bacteria</taxon>
        <taxon>Pseudomonadati</taxon>
        <taxon>Bacteroidota</taxon>
        <taxon>Bacteroidia</taxon>
        <taxon>Marinilabiliales</taxon>
        <taxon>Marinilabiliaceae</taxon>
        <taxon>Geofilum</taxon>
    </lineage>
</organism>
<proteinExistence type="inferred from homology"/>
<protein>
    <submittedName>
        <fullName evidence="3">O-succinylbenzoic acid-CoA ligase</fullName>
    </submittedName>
</protein>
<evidence type="ECO:0000256" key="1">
    <source>
        <dbReference type="ARBA" id="ARBA00006432"/>
    </source>
</evidence>
<evidence type="ECO:0000313" key="4">
    <source>
        <dbReference type="Proteomes" id="UP000032900"/>
    </source>
</evidence>
<evidence type="ECO:0000259" key="2">
    <source>
        <dbReference type="Pfam" id="PF00501"/>
    </source>
</evidence>
<comment type="caution">
    <text evidence="3">The sequence shown here is derived from an EMBL/GenBank/DDBJ whole genome shotgun (WGS) entry which is preliminary data.</text>
</comment>
<dbReference type="GO" id="GO:0031956">
    <property type="term" value="F:medium-chain fatty acid-CoA ligase activity"/>
    <property type="evidence" value="ECO:0007669"/>
    <property type="project" value="TreeGrafter"/>
</dbReference>
<name>A0A0E9M253_9BACT</name>
<dbReference type="InterPro" id="IPR000873">
    <property type="entry name" value="AMP-dep_synth/lig_dom"/>
</dbReference>
<dbReference type="STRING" id="1236989.JCM15548_13812"/>
<keyword evidence="4" id="KW-1185">Reference proteome</keyword>
<dbReference type="AlphaFoldDB" id="A0A0E9M253"/>
<dbReference type="Gene3D" id="3.40.50.12780">
    <property type="entry name" value="N-terminal domain of ligase-like"/>
    <property type="match status" value="1"/>
</dbReference>
<dbReference type="PANTHER" id="PTHR43201">
    <property type="entry name" value="ACYL-COA SYNTHETASE"/>
    <property type="match status" value="1"/>
</dbReference>
<dbReference type="SUPFAM" id="SSF56801">
    <property type="entry name" value="Acetyl-CoA synthetase-like"/>
    <property type="match status" value="1"/>
</dbReference>
<dbReference type="Gene3D" id="3.30.300.30">
    <property type="match status" value="1"/>
</dbReference>
<comment type="similarity">
    <text evidence="1">Belongs to the ATP-dependent AMP-binding enzyme family.</text>
</comment>
<keyword evidence="3" id="KW-0436">Ligase</keyword>
<feature type="domain" description="AMP-dependent synthetase/ligase" evidence="2">
    <location>
        <begin position="50"/>
        <end position="203"/>
    </location>
</feature>
<dbReference type="RefSeq" id="WP_062127576.1">
    <property type="nucleotide sequence ID" value="NZ_BAZW01000048.1"/>
</dbReference>